<sequence length="138" mass="15782">MRRRCRWFSISNPPCKAKAIFKWSCSGSSPVFHNGAFYCLDQQGRLRVLEPRSNKWRLLTTEHSAFTNKPTNQGYLMESHKGELISIVVGPRGKSVTVLKLDKNRTVWRRMTDVEGRVVFLSPASCMTMSCEELGVEQ</sequence>
<protein>
    <recommendedName>
        <fullName evidence="1">KIB1-4 beta-propeller domain-containing protein</fullName>
    </recommendedName>
</protein>
<dbReference type="EMBL" id="OZ034814">
    <property type="protein sequence ID" value="CAL1359996.1"/>
    <property type="molecule type" value="Genomic_DNA"/>
</dbReference>
<dbReference type="AlphaFoldDB" id="A0AAV2CV38"/>
<evidence type="ECO:0000259" key="1">
    <source>
        <dbReference type="Pfam" id="PF03478"/>
    </source>
</evidence>
<dbReference type="Pfam" id="PF03478">
    <property type="entry name" value="Beta-prop_KIB1-4"/>
    <property type="match status" value="1"/>
</dbReference>
<organism evidence="2 3">
    <name type="scientific">Linum trigynum</name>
    <dbReference type="NCBI Taxonomy" id="586398"/>
    <lineage>
        <taxon>Eukaryota</taxon>
        <taxon>Viridiplantae</taxon>
        <taxon>Streptophyta</taxon>
        <taxon>Embryophyta</taxon>
        <taxon>Tracheophyta</taxon>
        <taxon>Spermatophyta</taxon>
        <taxon>Magnoliopsida</taxon>
        <taxon>eudicotyledons</taxon>
        <taxon>Gunneridae</taxon>
        <taxon>Pentapetalae</taxon>
        <taxon>rosids</taxon>
        <taxon>fabids</taxon>
        <taxon>Malpighiales</taxon>
        <taxon>Linaceae</taxon>
        <taxon>Linum</taxon>
    </lineage>
</organism>
<evidence type="ECO:0000313" key="3">
    <source>
        <dbReference type="Proteomes" id="UP001497516"/>
    </source>
</evidence>
<dbReference type="Proteomes" id="UP001497516">
    <property type="component" value="Chromosome 10"/>
</dbReference>
<dbReference type="InterPro" id="IPR005174">
    <property type="entry name" value="KIB1-4_b-propeller"/>
</dbReference>
<name>A0AAV2CV38_9ROSI</name>
<dbReference type="PANTHER" id="PTHR33127">
    <property type="entry name" value="TRANSMEMBRANE PROTEIN"/>
    <property type="match status" value="1"/>
</dbReference>
<dbReference type="PANTHER" id="PTHR33127:SF5">
    <property type="entry name" value="TRANSMEMBRANE PROTEIN"/>
    <property type="match status" value="1"/>
</dbReference>
<reference evidence="2 3" key="1">
    <citation type="submission" date="2024-04" db="EMBL/GenBank/DDBJ databases">
        <authorList>
            <person name="Fracassetti M."/>
        </authorList>
    </citation>
    <scope>NUCLEOTIDE SEQUENCE [LARGE SCALE GENOMIC DNA]</scope>
</reference>
<evidence type="ECO:0000313" key="2">
    <source>
        <dbReference type="EMBL" id="CAL1359996.1"/>
    </source>
</evidence>
<accession>A0AAV2CV38</accession>
<keyword evidence="3" id="KW-1185">Reference proteome</keyword>
<feature type="domain" description="KIB1-4 beta-propeller" evidence="1">
    <location>
        <begin position="6"/>
        <end position="136"/>
    </location>
</feature>
<proteinExistence type="predicted"/>
<gene>
    <name evidence="2" type="ORF">LTRI10_LOCUS7457</name>
</gene>